<dbReference type="Proteomes" id="UP000238701">
    <property type="component" value="Unassembled WGS sequence"/>
</dbReference>
<keyword evidence="1" id="KW-0732">Signal</keyword>
<dbReference type="NCBIfam" id="TIGR02276">
    <property type="entry name" value="beta_rpt_yvtn"/>
    <property type="match status" value="1"/>
</dbReference>
<protein>
    <recommendedName>
        <fullName evidence="3">40-residue YVTN family beta-propeller repeat protein</fullName>
    </recommendedName>
</protein>
<gene>
    <name evidence="2" type="ORF">SBA1_460014</name>
</gene>
<sequence>MRSENRWTSASLVLGLMVAAAAAAAQTPSPALLVLEKDDRSLAMIDPQSLKIVGRVEAGDDPHEVVASDDGKFAYISNYGAFGATPGHTLSVVDLDSQKRLPSIDLGALLAPHGLEFAAGKVYFTAEGSKAIGRYDPASQKIDWVLGMGQNRTHMLVVGKDRNRIFTSNVNSDSIGIVERSKNGDVSGWTETYIPVGKGPEGFDVSPDGKELWAANSHDGTLSIIDVASEKVTQTLDTNTKFANRLKFTPDGKMVLISDLGTGDLVVLDAAARKEIKRLNLGHGAAGILIVPDGSRAYVAVSRNNYVAVVDLKTLAVSGRIATGRGPDGMAWAVRK</sequence>
<evidence type="ECO:0000313" key="2">
    <source>
        <dbReference type="EMBL" id="SPF42417.1"/>
    </source>
</evidence>
<evidence type="ECO:0008006" key="3">
    <source>
        <dbReference type="Google" id="ProtNLM"/>
    </source>
</evidence>
<accession>A0A2U3KS76</accession>
<dbReference type="SUPFAM" id="SSF50974">
    <property type="entry name" value="Nitrous oxide reductase, N-terminal domain"/>
    <property type="match status" value="1"/>
</dbReference>
<dbReference type="InterPro" id="IPR011964">
    <property type="entry name" value="YVTN_b-propeller_repeat"/>
</dbReference>
<dbReference type="Gene3D" id="2.130.10.10">
    <property type="entry name" value="YVTN repeat-like/Quinoprotein amine dehydrogenase"/>
    <property type="match status" value="2"/>
</dbReference>
<evidence type="ECO:0000256" key="1">
    <source>
        <dbReference type="SAM" id="SignalP"/>
    </source>
</evidence>
<dbReference type="PANTHER" id="PTHR47197:SF3">
    <property type="entry name" value="DIHYDRO-HEME D1 DEHYDROGENASE"/>
    <property type="match status" value="1"/>
</dbReference>
<organism evidence="2">
    <name type="scientific">Candidatus Sulfotelmatobacter kueseliae</name>
    <dbReference type="NCBI Taxonomy" id="2042962"/>
    <lineage>
        <taxon>Bacteria</taxon>
        <taxon>Pseudomonadati</taxon>
        <taxon>Acidobacteriota</taxon>
        <taxon>Terriglobia</taxon>
        <taxon>Terriglobales</taxon>
        <taxon>Candidatus Korobacteraceae</taxon>
        <taxon>Candidatus Sulfotelmatobacter</taxon>
    </lineage>
</organism>
<proteinExistence type="predicted"/>
<dbReference type="InterPro" id="IPR011045">
    <property type="entry name" value="N2O_reductase_N"/>
</dbReference>
<name>A0A2U3KS76_9BACT</name>
<dbReference type="AlphaFoldDB" id="A0A2U3KS76"/>
<reference evidence="2" key="1">
    <citation type="submission" date="2018-02" db="EMBL/GenBank/DDBJ databases">
        <authorList>
            <person name="Cohen D.B."/>
            <person name="Kent A.D."/>
        </authorList>
    </citation>
    <scope>NUCLEOTIDE SEQUENCE [LARGE SCALE GENOMIC DNA]</scope>
    <source>
        <strain evidence="2">Peat soil MAG SbA1</strain>
    </source>
</reference>
<feature type="signal peptide" evidence="1">
    <location>
        <begin position="1"/>
        <end position="25"/>
    </location>
</feature>
<feature type="chain" id="PRO_5015582244" description="40-residue YVTN family beta-propeller repeat protein" evidence="1">
    <location>
        <begin position="26"/>
        <end position="336"/>
    </location>
</feature>
<dbReference type="InterPro" id="IPR015943">
    <property type="entry name" value="WD40/YVTN_repeat-like_dom_sf"/>
</dbReference>
<dbReference type="EMBL" id="OMOD01000140">
    <property type="protein sequence ID" value="SPF42417.1"/>
    <property type="molecule type" value="Genomic_DNA"/>
</dbReference>
<dbReference type="InterPro" id="IPR051200">
    <property type="entry name" value="Host-pathogen_enzymatic-act"/>
</dbReference>
<dbReference type="PANTHER" id="PTHR47197">
    <property type="entry name" value="PROTEIN NIRF"/>
    <property type="match status" value="1"/>
</dbReference>